<dbReference type="EMBL" id="JAUNZN010000003">
    <property type="protein sequence ID" value="KAK4824031.1"/>
    <property type="molecule type" value="Genomic_DNA"/>
</dbReference>
<evidence type="ECO:0000313" key="2">
    <source>
        <dbReference type="EMBL" id="KAK4824031.1"/>
    </source>
</evidence>
<dbReference type="AlphaFoldDB" id="A0AAN7PII6"/>
<protein>
    <submittedName>
        <fullName evidence="2">Uncharacterized protein</fullName>
    </submittedName>
</protein>
<sequence length="336" mass="37078">MESASEDARFRVPLDLTIYGQRSHRADLRKGLATAQEAPCDRSPPPPPAQKIENFLEQEPSQDTVGFLGWKCTLLGRVELLINQHPQVLLLKASLNPFSTQPVFVLGIALTHVQDLALGLAELHEVGTGPNLKPVKVPLDGTPSLQRVDCTTWLGVISKLAEGALSPTVYVIDKDVKQCRHQAVDHNSLSATIQPTPYPASGASVKSMSLQFRDKDGCIPWYPTKQIPEQAKACSPEVQGIELAVRPPWCPKDIELHHFMVTTAKAALEIHFPHQPLFVGENTLQNSMSPRWLLYHLEKEVIINTFQEPHGLLMPCCVVPPTDIGVVEVPHEDHGL</sequence>
<dbReference type="Proteomes" id="UP001333110">
    <property type="component" value="Unassembled WGS sequence"/>
</dbReference>
<feature type="region of interest" description="Disordered" evidence="1">
    <location>
        <begin position="30"/>
        <end position="49"/>
    </location>
</feature>
<keyword evidence="3" id="KW-1185">Reference proteome</keyword>
<comment type="caution">
    <text evidence="2">The sequence shown here is derived from an EMBL/GenBank/DDBJ whole genome shotgun (WGS) entry which is preliminary data.</text>
</comment>
<name>A0AAN7PII6_MYCAM</name>
<reference evidence="2 3" key="1">
    <citation type="journal article" date="2023" name="J. Hered.">
        <title>Chromosome-level genome of the wood stork (Mycteria americana) provides insight into avian chromosome evolution.</title>
        <authorList>
            <person name="Flamio R. Jr."/>
            <person name="Ramstad K.M."/>
        </authorList>
    </citation>
    <scope>NUCLEOTIDE SEQUENCE [LARGE SCALE GENOMIC DNA]</scope>
    <source>
        <strain evidence="2">JAX WOST 10</strain>
    </source>
</reference>
<proteinExistence type="predicted"/>
<accession>A0AAN7PII6</accession>
<gene>
    <name evidence="2" type="ORF">QYF61_009622</name>
</gene>
<evidence type="ECO:0000313" key="3">
    <source>
        <dbReference type="Proteomes" id="UP001333110"/>
    </source>
</evidence>
<evidence type="ECO:0000256" key="1">
    <source>
        <dbReference type="SAM" id="MobiDB-lite"/>
    </source>
</evidence>
<organism evidence="2 3">
    <name type="scientific">Mycteria americana</name>
    <name type="common">Wood stork</name>
    <dbReference type="NCBI Taxonomy" id="33587"/>
    <lineage>
        <taxon>Eukaryota</taxon>
        <taxon>Metazoa</taxon>
        <taxon>Chordata</taxon>
        <taxon>Craniata</taxon>
        <taxon>Vertebrata</taxon>
        <taxon>Euteleostomi</taxon>
        <taxon>Archelosauria</taxon>
        <taxon>Archosauria</taxon>
        <taxon>Dinosauria</taxon>
        <taxon>Saurischia</taxon>
        <taxon>Theropoda</taxon>
        <taxon>Coelurosauria</taxon>
        <taxon>Aves</taxon>
        <taxon>Neognathae</taxon>
        <taxon>Neoaves</taxon>
        <taxon>Aequornithes</taxon>
        <taxon>Ciconiiformes</taxon>
        <taxon>Ciconiidae</taxon>
        <taxon>Mycteria</taxon>
    </lineage>
</organism>